<dbReference type="GO" id="GO:0008270">
    <property type="term" value="F:zinc ion binding"/>
    <property type="evidence" value="ECO:0007669"/>
    <property type="project" value="InterPro"/>
</dbReference>
<feature type="compositionally biased region" description="Polar residues" evidence="1">
    <location>
        <begin position="370"/>
        <end position="386"/>
    </location>
</feature>
<comment type="caution">
    <text evidence="5">The sequence shown here is derived from an EMBL/GenBank/DDBJ whole genome shotgun (WGS) entry which is preliminary data.</text>
</comment>
<dbReference type="Gene3D" id="4.10.60.10">
    <property type="entry name" value="Zinc finger, CCHC-type"/>
    <property type="match status" value="1"/>
</dbReference>
<dbReference type="InterPro" id="IPR043502">
    <property type="entry name" value="DNA/RNA_pol_sf"/>
</dbReference>
<feature type="domain" description="Retroviral polymerase SH3-like" evidence="4">
    <location>
        <begin position="1164"/>
        <end position="1220"/>
    </location>
</feature>
<gene>
    <name evidence="5" type="ORF">Tci_016827</name>
</gene>
<sequence length="1662" mass="189850">MRDLKDAFWSFQLDQTDWMLNPHLQHTVNSIHPGLFKSEITKGILEEEWVKNVAKKATPTRTFGTGDLALTKFARFSAVKALNVLKGGKFPHYFIWIRSVDVAANATNAVAEADKRLKLLWIIVRIKMSRDVIPVGSTMWIPLLYRGEYSQWCERFMNYLKEQTDSESMINSIQNCDQSLPVIAQVSLARNAQNDALERQMCGSEYGEQDRKTVILYEYKTFKAIVGEQLLDTYLCYLQVINDLKMCGYKKDNCELNYRFLNNLQPEWKQYGTLMRQSKNLMDINIDALYNILKQNQGDVNDALGYKKKVVVVTSDPLALVAEEINVSKRKKKVVVSLDSEGSGTDDFSELKKITALLAKAFNRRKFYSKPTNNNLRTSSTSQSANKKQEFVKTDDKKVKKKADEKKRDMSKVKGYNCKKEGHFAKDCKKAKVKDYNYYKIKMLLAKKDSDEQVLFAKDQAWMESSSDSDQEINANMDCQLGNPIREWEWVGVVLQCRGMGEEEWEKGEQLQGKDDTIRKLQTHINIISMLNVKPTIGSSDKQALETKLTQLKDLITSVRIQNDGFKITVLTAENAKLKFESLSKMQSEPIVPEKPKVLAPGMYAISSKYIVPPRRVNRAEPTPLSKKKPMSKSDTRNHSTLPAKRKKAKRVEDHHRNLDKQNHVDFRLNVKLIGFVSNSNIICNACNESLVFANHYNYVVCNLKSVNVKTLTANHNVKTTKKVWKAKVVTVSLSGSPLDDISHCMISLLIINLVTKRLVPRESLGDNADYGFVKLHIVNYTLVAGLCLVLVPHNGHVREGCGKKVDVATTTSSLKSVCRLIRMMSPFTIFSIKPLTSSSLGQFDNLLHLPVNTIRPINTVDSKSIVTYSRPLSNAFKRGHSQVIRPYNKYSAYKKTIFNKWVNTVRVKDTTARERAIVIEYMGREANANSQQKEYKEKRVIDSGYSRHTTGNKCYLSDDEDYDGGFVSFRDGKGRISGKGKIKTGTLDFDDVYFDKELKYNLFNVSQMRDKKNNVLFTDIECLVLSSNFKLLDESQVLLRVPRKDNIYSVDLKSVVPTRGLTCLFAKATIDESNLWNKRLRHINYKTMNKLNSVAKRKNKKLIEAAKTILVDSKLPTTFWAEAVNTACYVLNRALVIKPHNKTPYELIRGRPLLIDFMKPFGCPVSILNTRDSLGKFDRKADEGFFFVRYSVISKAMRVFNKRTKIVEETLNIKFLENAPNVKGNGPCCLFDIGSLTISMNYEPGAARKQTNGIAGTKDNIVAGQAEKKKEPEQEYILIPIYTTDLLIFQGPKDSAVDAGKKATNVDESRVSDNDVEEEVDMNNVVSSYTIPDAPLNKFLKDHPKDQSTKWMSRVLFYIERWKMRYIIDFVVYQMDVNSAFLYVKIEDEVYVCQPPGFEDPNFHEKVYKLEKALYGLHQAPRVWYKTLSTYLMDNGFHRGQIDKTLFIQRHKDDILLVQVYVDDIIFGSTKKELGTEFEKLMHDKSMIRSLMYLTASKPDITFAVCACTRFQVTPKTSHLYDVKRIFRYLKGQPKLGLWYLRDSPFDLEAYFDSDYAGASLDRKSTIRVIPTIYTSCIKQFWTSAKVKTVNDDVRLQALVYGKNVIVNEASMRRDLRLDDAEGTACPPNDAIFKGLARTRRGKEASLPLFPNVSLLVPILW</sequence>
<evidence type="ECO:0000259" key="2">
    <source>
        <dbReference type="Pfam" id="PF00098"/>
    </source>
</evidence>
<feature type="compositionally biased region" description="Basic and acidic residues" evidence="1">
    <location>
        <begin position="387"/>
        <end position="407"/>
    </location>
</feature>
<feature type="region of interest" description="Disordered" evidence="1">
    <location>
        <begin position="616"/>
        <end position="655"/>
    </location>
</feature>
<evidence type="ECO:0000259" key="3">
    <source>
        <dbReference type="Pfam" id="PF07727"/>
    </source>
</evidence>
<dbReference type="InterPro" id="IPR013103">
    <property type="entry name" value="RVT_2"/>
</dbReference>
<dbReference type="GO" id="GO:0004190">
    <property type="term" value="F:aspartic-type endopeptidase activity"/>
    <property type="evidence" value="ECO:0007669"/>
    <property type="project" value="UniProtKB-KW"/>
</dbReference>
<dbReference type="InterPro" id="IPR001878">
    <property type="entry name" value="Znf_CCHC"/>
</dbReference>
<accession>A0A6L2K775</accession>
<dbReference type="SUPFAM" id="SSF56672">
    <property type="entry name" value="DNA/RNA polymerases"/>
    <property type="match status" value="1"/>
</dbReference>
<dbReference type="Pfam" id="PF00098">
    <property type="entry name" value="zf-CCHC"/>
    <property type="match status" value="1"/>
</dbReference>
<dbReference type="PANTHER" id="PTHR11439">
    <property type="entry name" value="GAG-POL-RELATED RETROTRANSPOSON"/>
    <property type="match status" value="1"/>
</dbReference>
<dbReference type="Pfam" id="PF25597">
    <property type="entry name" value="SH3_retrovirus"/>
    <property type="match status" value="1"/>
</dbReference>
<dbReference type="EMBL" id="BKCJ010001901">
    <property type="protein sequence ID" value="GEU44849.1"/>
    <property type="molecule type" value="Genomic_DNA"/>
</dbReference>
<organism evidence="5">
    <name type="scientific">Tanacetum cinerariifolium</name>
    <name type="common">Dalmatian daisy</name>
    <name type="synonym">Chrysanthemum cinerariifolium</name>
    <dbReference type="NCBI Taxonomy" id="118510"/>
    <lineage>
        <taxon>Eukaryota</taxon>
        <taxon>Viridiplantae</taxon>
        <taxon>Streptophyta</taxon>
        <taxon>Embryophyta</taxon>
        <taxon>Tracheophyta</taxon>
        <taxon>Spermatophyta</taxon>
        <taxon>Magnoliopsida</taxon>
        <taxon>eudicotyledons</taxon>
        <taxon>Gunneridae</taxon>
        <taxon>Pentapetalae</taxon>
        <taxon>asterids</taxon>
        <taxon>campanulids</taxon>
        <taxon>Asterales</taxon>
        <taxon>Asteraceae</taxon>
        <taxon>Asteroideae</taxon>
        <taxon>Anthemideae</taxon>
        <taxon>Anthemidinae</taxon>
        <taxon>Tanacetum</taxon>
    </lineage>
</organism>
<evidence type="ECO:0000256" key="1">
    <source>
        <dbReference type="SAM" id="MobiDB-lite"/>
    </source>
</evidence>
<dbReference type="InterPro" id="IPR036875">
    <property type="entry name" value="Znf_CCHC_sf"/>
</dbReference>
<dbReference type="InterPro" id="IPR012337">
    <property type="entry name" value="RNaseH-like_sf"/>
</dbReference>
<feature type="domain" description="CCHC-type" evidence="2">
    <location>
        <begin position="416"/>
        <end position="430"/>
    </location>
</feature>
<feature type="region of interest" description="Disordered" evidence="1">
    <location>
        <begin position="370"/>
        <end position="407"/>
    </location>
</feature>
<name>A0A6L2K775_TANCI</name>
<dbReference type="InterPro" id="IPR057670">
    <property type="entry name" value="SH3_retrovirus"/>
</dbReference>
<reference evidence="5" key="1">
    <citation type="journal article" date="2019" name="Sci. Rep.">
        <title>Draft genome of Tanacetum cinerariifolium, the natural source of mosquito coil.</title>
        <authorList>
            <person name="Yamashiro T."/>
            <person name="Shiraishi A."/>
            <person name="Satake H."/>
            <person name="Nakayama K."/>
        </authorList>
    </citation>
    <scope>NUCLEOTIDE SEQUENCE</scope>
</reference>
<dbReference type="GO" id="GO:0003676">
    <property type="term" value="F:nucleic acid binding"/>
    <property type="evidence" value="ECO:0007669"/>
    <property type="project" value="InterPro"/>
</dbReference>
<proteinExistence type="predicted"/>
<evidence type="ECO:0000313" key="5">
    <source>
        <dbReference type="EMBL" id="GEU44849.1"/>
    </source>
</evidence>
<protein>
    <submittedName>
        <fullName evidence="5">Uncharacterized protein</fullName>
    </submittedName>
</protein>
<evidence type="ECO:0000259" key="4">
    <source>
        <dbReference type="Pfam" id="PF25597"/>
    </source>
</evidence>
<dbReference type="SUPFAM" id="SSF53098">
    <property type="entry name" value="Ribonuclease H-like"/>
    <property type="match status" value="1"/>
</dbReference>
<dbReference type="Pfam" id="PF07727">
    <property type="entry name" value="RVT_2"/>
    <property type="match status" value="1"/>
</dbReference>
<feature type="domain" description="Reverse transcriptase Ty1/copia-type" evidence="3">
    <location>
        <begin position="1370"/>
        <end position="1490"/>
    </location>
</feature>
<dbReference type="PANTHER" id="PTHR11439:SF495">
    <property type="entry name" value="REVERSE TRANSCRIPTASE, RNA-DEPENDENT DNA POLYMERASE-RELATED"/>
    <property type="match status" value="1"/>
</dbReference>
<dbReference type="SUPFAM" id="SSF57756">
    <property type="entry name" value="Retrovirus zinc finger-like domains"/>
    <property type="match status" value="1"/>
</dbReference>